<feature type="domain" description="ScoMcrA-like N-terminal head" evidence="1">
    <location>
        <begin position="8"/>
        <end position="96"/>
    </location>
</feature>
<keyword evidence="3" id="KW-1185">Reference proteome</keyword>
<gene>
    <name evidence="2" type="ORF">AACH10_16550</name>
</gene>
<evidence type="ECO:0000313" key="3">
    <source>
        <dbReference type="Proteomes" id="UP001365405"/>
    </source>
</evidence>
<comment type="caution">
    <text evidence="2">The sequence shown here is derived from an EMBL/GenBank/DDBJ whole genome shotgun (WGS) entry which is preliminary data.</text>
</comment>
<evidence type="ECO:0000259" key="1">
    <source>
        <dbReference type="Pfam" id="PF26345"/>
    </source>
</evidence>
<organism evidence="2 3">
    <name type="scientific">Pseudaquabacterium inlustre</name>
    <dbReference type="NCBI Taxonomy" id="2984192"/>
    <lineage>
        <taxon>Bacteria</taxon>
        <taxon>Pseudomonadati</taxon>
        <taxon>Pseudomonadota</taxon>
        <taxon>Betaproteobacteria</taxon>
        <taxon>Burkholderiales</taxon>
        <taxon>Sphaerotilaceae</taxon>
        <taxon>Pseudaquabacterium</taxon>
    </lineage>
</organism>
<dbReference type="EMBL" id="JBBUTH010000008">
    <property type="protein sequence ID" value="MEK8051864.1"/>
    <property type="molecule type" value="Genomic_DNA"/>
</dbReference>
<dbReference type="InterPro" id="IPR058807">
    <property type="entry name" value="ScoMcrA_N"/>
</dbReference>
<accession>A0ABU9CJ38</accession>
<reference evidence="2 3" key="1">
    <citation type="submission" date="2024-04" db="EMBL/GenBank/DDBJ databases">
        <title>Novel species of the genus Ideonella isolated from streams.</title>
        <authorList>
            <person name="Lu H."/>
        </authorList>
    </citation>
    <scope>NUCLEOTIDE SEQUENCE [LARGE SCALE GENOMIC DNA]</scope>
    <source>
        <strain evidence="2 3">DXS22W</strain>
    </source>
</reference>
<evidence type="ECO:0000313" key="2">
    <source>
        <dbReference type="EMBL" id="MEK8051864.1"/>
    </source>
</evidence>
<dbReference type="Proteomes" id="UP001365405">
    <property type="component" value="Unassembled WGS sequence"/>
</dbReference>
<dbReference type="Pfam" id="PF26345">
    <property type="entry name" value="ScoMcrA_N"/>
    <property type="match status" value="1"/>
</dbReference>
<sequence>MTRRLADLTDPAAVQAVLDEYRRLGQQAFLAKYGFGRASGYVVRDPHSGQWADSKAIAGVALGVQFPAEGPLRASEFSGGAATVVRCLASLGFEVRFARDHGDRFRLYRLFDFRAAPRMFELAGPIEQHCLLDAVSFRASFG</sequence>
<name>A0ABU9CJ38_9BURK</name>
<proteinExistence type="predicted"/>
<dbReference type="RefSeq" id="WP_341411559.1">
    <property type="nucleotide sequence ID" value="NZ_JBBUTH010000008.1"/>
</dbReference>
<protein>
    <recommendedName>
        <fullName evidence="1">ScoMcrA-like N-terminal head domain-containing protein</fullName>
    </recommendedName>
</protein>